<keyword evidence="2" id="KW-1185">Reference proteome</keyword>
<dbReference type="AlphaFoldDB" id="A0A0N4YH49"/>
<reference evidence="3" key="1">
    <citation type="submission" date="2017-02" db="UniProtKB">
        <authorList>
            <consortium name="WormBaseParasite"/>
        </authorList>
    </citation>
    <scope>IDENTIFICATION</scope>
</reference>
<dbReference type="EMBL" id="UYSL01022070">
    <property type="protein sequence ID" value="VDL79759.1"/>
    <property type="molecule type" value="Genomic_DNA"/>
</dbReference>
<evidence type="ECO:0000313" key="1">
    <source>
        <dbReference type="EMBL" id="VDL79759.1"/>
    </source>
</evidence>
<gene>
    <name evidence="1" type="ORF">NBR_LOCUS16164</name>
</gene>
<evidence type="ECO:0000313" key="3">
    <source>
        <dbReference type="WBParaSite" id="NBR_0001616301-mRNA-1"/>
    </source>
</evidence>
<proteinExistence type="predicted"/>
<evidence type="ECO:0000313" key="2">
    <source>
        <dbReference type="Proteomes" id="UP000271162"/>
    </source>
</evidence>
<organism evidence="3">
    <name type="scientific">Nippostrongylus brasiliensis</name>
    <name type="common">Rat hookworm</name>
    <dbReference type="NCBI Taxonomy" id="27835"/>
    <lineage>
        <taxon>Eukaryota</taxon>
        <taxon>Metazoa</taxon>
        <taxon>Ecdysozoa</taxon>
        <taxon>Nematoda</taxon>
        <taxon>Chromadorea</taxon>
        <taxon>Rhabditida</taxon>
        <taxon>Rhabditina</taxon>
        <taxon>Rhabditomorpha</taxon>
        <taxon>Strongyloidea</taxon>
        <taxon>Heligmosomidae</taxon>
        <taxon>Nippostrongylus</taxon>
    </lineage>
</organism>
<dbReference type="WBParaSite" id="NBR_0001616301-mRNA-1">
    <property type="protein sequence ID" value="NBR_0001616301-mRNA-1"/>
    <property type="gene ID" value="NBR_0001616301"/>
</dbReference>
<protein>
    <submittedName>
        <fullName evidence="3">40S ribosomal protein S25</fullName>
    </submittedName>
</protein>
<accession>A0A0N4YH49</accession>
<reference evidence="1 2" key="2">
    <citation type="submission" date="2018-11" db="EMBL/GenBank/DDBJ databases">
        <authorList>
            <consortium name="Pathogen Informatics"/>
        </authorList>
    </citation>
    <scope>NUCLEOTIDE SEQUENCE [LARGE SCALE GENOMIC DNA]</scope>
</reference>
<sequence>MGRSKPRKSRKSLFSSEEQGEEFEKYPNGMHHVISFKSCSRKVKELIDDNDSLINKSVHSSTLKRLVKTKHIKEVLAAKPRYVLFPSKNYFRVRTMLLTPSIMVLHSMPPLLLRHV</sequence>
<dbReference type="Proteomes" id="UP000271162">
    <property type="component" value="Unassembled WGS sequence"/>
</dbReference>
<name>A0A0N4YH49_NIPBR</name>